<name>A0A4Y2WYM6_ARAVE</name>
<dbReference type="AlphaFoldDB" id="A0A4Y2WYM6"/>
<organism evidence="2 3">
    <name type="scientific">Araneus ventricosus</name>
    <name type="common">Orbweaver spider</name>
    <name type="synonym">Epeira ventricosa</name>
    <dbReference type="NCBI Taxonomy" id="182803"/>
    <lineage>
        <taxon>Eukaryota</taxon>
        <taxon>Metazoa</taxon>
        <taxon>Ecdysozoa</taxon>
        <taxon>Arthropoda</taxon>
        <taxon>Chelicerata</taxon>
        <taxon>Arachnida</taxon>
        <taxon>Araneae</taxon>
        <taxon>Araneomorphae</taxon>
        <taxon>Entelegynae</taxon>
        <taxon>Araneoidea</taxon>
        <taxon>Araneidae</taxon>
        <taxon>Araneus</taxon>
    </lineage>
</organism>
<dbReference type="Proteomes" id="UP000499080">
    <property type="component" value="Unassembled WGS sequence"/>
</dbReference>
<protein>
    <submittedName>
        <fullName evidence="2">Uncharacterized protein</fullName>
    </submittedName>
</protein>
<reference evidence="2 3" key="1">
    <citation type="journal article" date="2019" name="Sci. Rep.">
        <title>Orb-weaving spider Araneus ventricosus genome elucidates the spidroin gene catalogue.</title>
        <authorList>
            <person name="Kono N."/>
            <person name="Nakamura H."/>
            <person name="Ohtoshi R."/>
            <person name="Moran D.A.P."/>
            <person name="Shinohara A."/>
            <person name="Yoshida Y."/>
            <person name="Fujiwara M."/>
            <person name="Mori M."/>
            <person name="Tomita M."/>
            <person name="Arakawa K."/>
        </authorList>
    </citation>
    <scope>NUCLEOTIDE SEQUENCE [LARGE SCALE GENOMIC DNA]</scope>
</reference>
<feature type="non-terminal residue" evidence="2">
    <location>
        <position position="58"/>
    </location>
</feature>
<accession>A0A4Y2WYM6</accession>
<evidence type="ECO:0000313" key="3">
    <source>
        <dbReference type="Proteomes" id="UP000499080"/>
    </source>
</evidence>
<keyword evidence="3" id="KW-1185">Reference proteome</keyword>
<evidence type="ECO:0000256" key="1">
    <source>
        <dbReference type="SAM" id="MobiDB-lite"/>
    </source>
</evidence>
<gene>
    <name evidence="2" type="ORF">AVEN_106567_1</name>
</gene>
<comment type="caution">
    <text evidence="2">The sequence shown here is derived from an EMBL/GenBank/DDBJ whole genome shotgun (WGS) entry which is preliminary data.</text>
</comment>
<evidence type="ECO:0000313" key="2">
    <source>
        <dbReference type="EMBL" id="GBO42371.1"/>
    </source>
</evidence>
<feature type="region of interest" description="Disordered" evidence="1">
    <location>
        <begin position="1"/>
        <end position="58"/>
    </location>
</feature>
<proteinExistence type="predicted"/>
<dbReference type="EMBL" id="BGPR01068410">
    <property type="protein sequence ID" value="GBO42371.1"/>
    <property type="molecule type" value="Genomic_DNA"/>
</dbReference>
<sequence length="58" mass="7106">MRTKQRSLRGSEKQNRIKRKSKERNQETRVTRVNKEEAERDKAQLQGKRNQETKRDHE</sequence>
<feature type="compositionally biased region" description="Basic and acidic residues" evidence="1">
    <location>
        <begin position="23"/>
        <end position="58"/>
    </location>
</feature>